<dbReference type="Proteomes" id="UP000809587">
    <property type="component" value="Unassembled WGS sequence"/>
</dbReference>
<protein>
    <submittedName>
        <fullName evidence="2">ATP-binding protein</fullName>
    </submittedName>
</protein>
<gene>
    <name evidence="2" type="ORF">JQN84_14835</name>
</gene>
<evidence type="ECO:0000256" key="1">
    <source>
        <dbReference type="SAM" id="MobiDB-lite"/>
    </source>
</evidence>
<accession>A0ABS2JB95</accession>
<sequence>MRREEIIPSAARLTNSLRDLGYEFSSAVADLIDNSVAAGAGRVSITIHFDGPDSWIRVADDGAGMTGASISEAMRLGAARDYGEGDLGKFGLGLKTASLSQCRVISVASRTAPNRRRIEARRLDLGHVTETDRWEILHLTGTERPEPLIAPLREATGTVVMWENLDRILNFRDPWGGWAQRHLMALAEQLELHLGMVFGRFLSGQARWRRRLHITINGTPVEAWDPFVRAEPRTESLPVKEFPVAGGLVRFSPFVVPAQREFTSDAAWRRASGPRNWNRQQGFYVYRADRMIQSGGWSRMRTQDEHTKLARASLEFWPDLDEAFEINISKMRVRLPEDLREQLDRPVAELVKRAQERYRGGDKRSPRPRPPSGPPPPPPPFRSGAVPASVDGERRGAGAEEARSATLPAGGGGNGSGAVSPPSGGSGGQGPLVTLARPTAVAALQRAAERAGHSDALELILDQLRRDDPEVARELGL</sequence>
<dbReference type="EMBL" id="JAFEUO010000003">
    <property type="protein sequence ID" value="MBM7083795.1"/>
    <property type="molecule type" value="Genomic_DNA"/>
</dbReference>
<dbReference type="InterPro" id="IPR036890">
    <property type="entry name" value="HATPase_C_sf"/>
</dbReference>
<dbReference type="Pfam" id="PF13589">
    <property type="entry name" value="HATPase_c_3"/>
    <property type="match status" value="1"/>
</dbReference>
<dbReference type="RefSeq" id="WP_204958900.1">
    <property type="nucleotide sequence ID" value="NZ_JAFEUO010000003.1"/>
</dbReference>
<proteinExistence type="predicted"/>
<feature type="compositionally biased region" description="Basic and acidic residues" evidence="1">
    <location>
        <begin position="391"/>
        <end position="403"/>
    </location>
</feature>
<dbReference type="SUPFAM" id="SSF55874">
    <property type="entry name" value="ATPase domain of HSP90 chaperone/DNA topoisomerase II/histidine kinase"/>
    <property type="match status" value="1"/>
</dbReference>
<organism evidence="2 3">
    <name type="scientific">Micromonospora humidisoli</name>
    <dbReference type="NCBI Taxonomy" id="2807622"/>
    <lineage>
        <taxon>Bacteria</taxon>
        <taxon>Bacillati</taxon>
        <taxon>Actinomycetota</taxon>
        <taxon>Actinomycetes</taxon>
        <taxon>Micromonosporales</taxon>
        <taxon>Micromonosporaceae</taxon>
        <taxon>Micromonospora</taxon>
    </lineage>
</organism>
<comment type="caution">
    <text evidence="2">The sequence shown here is derived from an EMBL/GenBank/DDBJ whole genome shotgun (WGS) entry which is preliminary data.</text>
</comment>
<dbReference type="Gene3D" id="3.30.565.10">
    <property type="entry name" value="Histidine kinase-like ATPase, C-terminal domain"/>
    <property type="match status" value="1"/>
</dbReference>
<feature type="region of interest" description="Disordered" evidence="1">
    <location>
        <begin position="353"/>
        <end position="434"/>
    </location>
</feature>
<keyword evidence="3" id="KW-1185">Reference proteome</keyword>
<evidence type="ECO:0000313" key="3">
    <source>
        <dbReference type="Proteomes" id="UP000809587"/>
    </source>
</evidence>
<reference evidence="2 3" key="1">
    <citation type="submission" date="2021-02" db="EMBL/GenBank/DDBJ databases">
        <authorList>
            <person name="Lee D.-H."/>
        </authorList>
    </citation>
    <scope>NUCLEOTIDE SEQUENCE [LARGE SCALE GENOMIC DNA]</scope>
    <source>
        <strain evidence="2 3">MMS20-R2-29</strain>
    </source>
</reference>
<evidence type="ECO:0000313" key="2">
    <source>
        <dbReference type="EMBL" id="MBM7083795.1"/>
    </source>
</evidence>
<dbReference type="GO" id="GO:0005524">
    <property type="term" value="F:ATP binding"/>
    <property type="evidence" value="ECO:0007669"/>
    <property type="project" value="UniProtKB-KW"/>
</dbReference>
<keyword evidence="2" id="KW-0547">Nucleotide-binding</keyword>
<name>A0ABS2JB95_9ACTN</name>
<feature type="compositionally biased region" description="Basic and acidic residues" evidence="1">
    <location>
        <begin position="353"/>
        <end position="365"/>
    </location>
</feature>
<keyword evidence="2" id="KW-0067">ATP-binding</keyword>
<feature type="compositionally biased region" description="Pro residues" evidence="1">
    <location>
        <begin position="368"/>
        <end position="381"/>
    </location>
</feature>